<reference evidence="1 2" key="1">
    <citation type="journal article" date="2022" name="New Phytol.">
        <title>Ecological generalism drives hyperdiversity of secondary metabolite gene clusters in xylarialean endophytes.</title>
        <authorList>
            <person name="Franco M.E.E."/>
            <person name="Wisecaver J.H."/>
            <person name="Arnold A.E."/>
            <person name="Ju Y.M."/>
            <person name="Slot J.C."/>
            <person name="Ahrendt S."/>
            <person name="Moore L.P."/>
            <person name="Eastman K.E."/>
            <person name="Scott K."/>
            <person name="Konkel Z."/>
            <person name="Mondo S.J."/>
            <person name="Kuo A."/>
            <person name="Hayes R.D."/>
            <person name="Haridas S."/>
            <person name="Andreopoulos B."/>
            <person name="Riley R."/>
            <person name="LaButti K."/>
            <person name="Pangilinan J."/>
            <person name="Lipzen A."/>
            <person name="Amirebrahimi M."/>
            <person name="Yan J."/>
            <person name="Adam C."/>
            <person name="Keymanesh K."/>
            <person name="Ng V."/>
            <person name="Louie K."/>
            <person name="Northen T."/>
            <person name="Drula E."/>
            <person name="Henrissat B."/>
            <person name="Hsieh H.M."/>
            <person name="Youens-Clark K."/>
            <person name="Lutzoni F."/>
            <person name="Miadlikowska J."/>
            <person name="Eastwood D.C."/>
            <person name="Hamelin R.C."/>
            <person name="Grigoriev I.V."/>
            <person name="U'Ren J.M."/>
        </authorList>
    </citation>
    <scope>NUCLEOTIDE SEQUENCE [LARGE SCALE GENOMIC DNA]</scope>
    <source>
        <strain evidence="1 2">ER1909</strain>
    </source>
</reference>
<dbReference type="Proteomes" id="UP001497680">
    <property type="component" value="Unassembled WGS sequence"/>
</dbReference>
<gene>
    <name evidence="1" type="ORF">F4821DRAFT_262051</name>
</gene>
<organism evidence="1 2">
    <name type="scientific">Hypoxylon rubiginosum</name>
    <dbReference type="NCBI Taxonomy" id="110542"/>
    <lineage>
        <taxon>Eukaryota</taxon>
        <taxon>Fungi</taxon>
        <taxon>Dikarya</taxon>
        <taxon>Ascomycota</taxon>
        <taxon>Pezizomycotina</taxon>
        <taxon>Sordariomycetes</taxon>
        <taxon>Xylariomycetidae</taxon>
        <taxon>Xylariales</taxon>
        <taxon>Hypoxylaceae</taxon>
        <taxon>Hypoxylon</taxon>
    </lineage>
</organism>
<protein>
    <submittedName>
        <fullName evidence="1">Uncharacterized protein</fullName>
    </submittedName>
</protein>
<keyword evidence="2" id="KW-1185">Reference proteome</keyword>
<evidence type="ECO:0000313" key="1">
    <source>
        <dbReference type="EMBL" id="KAI6084393.1"/>
    </source>
</evidence>
<evidence type="ECO:0000313" key="2">
    <source>
        <dbReference type="Proteomes" id="UP001497680"/>
    </source>
</evidence>
<accession>A0ACC0CVH6</accession>
<name>A0ACC0CVH6_9PEZI</name>
<proteinExistence type="predicted"/>
<dbReference type="EMBL" id="MU394338">
    <property type="protein sequence ID" value="KAI6084393.1"/>
    <property type="molecule type" value="Genomic_DNA"/>
</dbReference>
<comment type="caution">
    <text evidence="1">The sequence shown here is derived from an EMBL/GenBank/DDBJ whole genome shotgun (WGS) entry which is preliminary data.</text>
</comment>
<sequence>MEPGTILSIVQLSGSILNLGSKVAKEFLGNDKVRDKLVNLNVRLQTFYKLVDDFVQDAPGAPSQLEYPGAGSIIKTLNECKGFLEQYDRTLSANRSLGGATQRAWLVLGPDGPKVEDFNNRINQHIQELHFWTSQIFQREFRSTITTSPLVIGRTPNPPPQAPSPELPARTLTPSRQDKTPELPARSRNHSYDSILERVELPPSAGITPSSPNVGVRRPLRPEHGPVLTLLGASGQISSASLPYTPEEPDTNTSSDSRPCLSIRSIQSRGPGHPVSLHIGSRTYKSNTNYYEVLDLDGVRVVDWIIDTNSEFLRIRHFVSPDRCRILHTVPNDVNSRASFLPRDLKHRFEITSLETGSSKDSFMAMIVYQFNQKPDREIFQQKLRGCEYLKMVQATKVCNTLEKEIARIVHLKVWRRNDRDDEPTFSFTAHQSNQESHHVEYKIRWFKKAPELRGENKLVLRLYSADVDLDYGPPPDEPRRKSSTLRTIGRRLSGDFSAASASHSRSRSSSAGASAFKLYDYKGIEPPAEVRGQGDLEIGFANPEFRKTFINACFEAHRPSWEAARRNSTPSPILQQTLSRPPSLTLGPNRGPYELGGAPVFEMPSPSLTFEPVRYNVNSQSTPPRLEQERAPEAADNSNLDGSPRNRRRA</sequence>